<dbReference type="EMBL" id="UNRR01000027">
    <property type="protein sequence ID" value="SYZ79293.1"/>
    <property type="molecule type" value="Genomic_DNA"/>
</dbReference>
<accession>A0A383TG90</accession>
<dbReference type="Proteomes" id="UP000262072">
    <property type="component" value="Unassembled WGS sequence"/>
</dbReference>
<dbReference type="AlphaFoldDB" id="A0A383TG90"/>
<gene>
    <name evidence="2" type="ORF">TART1_2120</name>
</gene>
<evidence type="ECO:0000313" key="3">
    <source>
        <dbReference type="Proteomes" id="UP000262072"/>
    </source>
</evidence>
<protein>
    <recommendedName>
        <fullName evidence="1">Toprim domain-containing protein</fullName>
    </recommendedName>
</protein>
<organism evidence="2 3">
    <name type="scientific">Trichococcus shcherbakoviae</name>
    <dbReference type="NCBI Taxonomy" id="2094020"/>
    <lineage>
        <taxon>Bacteria</taxon>
        <taxon>Bacillati</taxon>
        <taxon>Bacillota</taxon>
        <taxon>Bacilli</taxon>
        <taxon>Lactobacillales</taxon>
        <taxon>Carnobacteriaceae</taxon>
        <taxon>Trichococcus</taxon>
    </lineage>
</organism>
<dbReference type="InterPro" id="IPR023405">
    <property type="entry name" value="Topo_IA_core_domain"/>
</dbReference>
<feature type="domain" description="Toprim" evidence="1">
    <location>
        <begin position="2"/>
        <end position="113"/>
    </location>
</feature>
<name>A0A383TG90_9LACT</name>
<proteinExistence type="predicted"/>
<sequence length="140" mass="16142">MSTVILAEKPSQALAYVSALKQNTKKDGYFEIKDPLFTDETFITFSFGHLVELAEPGHYDEKWQKWQLESLPIFPDRYDFEVATDKKNSLILFQNFSKRPIQSLLQQIATEKVKISLGQLSIKQTPFLKIKHIKDYGSIA</sequence>
<evidence type="ECO:0000259" key="1">
    <source>
        <dbReference type="SMART" id="SM00493"/>
    </source>
</evidence>
<dbReference type="SUPFAM" id="SSF56712">
    <property type="entry name" value="Prokaryotic type I DNA topoisomerase"/>
    <property type="match status" value="1"/>
</dbReference>
<reference evidence="3" key="1">
    <citation type="submission" date="2018-05" db="EMBL/GenBank/DDBJ databases">
        <authorList>
            <person name="Strepis N."/>
        </authorList>
    </citation>
    <scope>NUCLEOTIDE SEQUENCE [LARGE SCALE GENOMIC DNA]</scope>
</reference>
<dbReference type="Gene3D" id="3.40.50.140">
    <property type="match status" value="1"/>
</dbReference>
<dbReference type="InterPro" id="IPR006171">
    <property type="entry name" value="TOPRIM_dom"/>
</dbReference>
<evidence type="ECO:0000313" key="2">
    <source>
        <dbReference type="EMBL" id="SYZ79293.1"/>
    </source>
</evidence>
<dbReference type="SMART" id="SM00493">
    <property type="entry name" value="TOPRIM"/>
    <property type="match status" value="1"/>
</dbReference>